<dbReference type="InterPro" id="IPR054559">
    <property type="entry name" value="PSMD12-CSN4-like_N"/>
</dbReference>
<comment type="subcellular location">
    <subcellularLocation>
        <location evidence="2">Cytoplasm</location>
    </subcellularLocation>
    <subcellularLocation>
        <location evidence="1">Nucleus</location>
    </subcellularLocation>
</comment>
<dbReference type="InterPro" id="IPR036388">
    <property type="entry name" value="WH-like_DNA-bd_sf"/>
</dbReference>
<evidence type="ECO:0000256" key="6">
    <source>
        <dbReference type="ARBA" id="ARBA00022540"/>
    </source>
</evidence>
<feature type="domain" description="NEL" evidence="12">
    <location>
        <begin position="558"/>
        <end position="851"/>
    </location>
</feature>
<dbReference type="InterPro" id="IPR011989">
    <property type="entry name" value="ARM-like"/>
</dbReference>
<dbReference type="Proteomes" id="UP001642464">
    <property type="component" value="Unassembled WGS sequence"/>
</dbReference>
<evidence type="ECO:0000259" key="11">
    <source>
        <dbReference type="PROSITE" id="PS50250"/>
    </source>
</evidence>
<dbReference type="Pfam" id="PF22241">
    <property type="entry name" value="PSMD12-CSN4_N"/>
    <property type="match status" value="1"/>
</dbReference>
<dbReference type="Pfam" id="PF14496">
    <property type="entry name" value="NEL"/>
    <property type="match status" value="1"/>
</dbReference>
<keyword evidence="14" id="KW-1185">Reference proteome</keyword>
<evidence type="ECO:0000256" key="4">
    <source>
        <dbReference type="ARBA" id="ARBA00014881"/>
    </source>
</evidence>
<keyword evidence="7" id="KW-0736">Signalosome</keyword>
<dbReference type="Pfam" id="PF01399">
    <property type="entry name" value="PCI"/>
    <property type="match status" value="1"/>
</dbReference>
<name>A0ABP0JAF7_9DINO</name>
<dbReference type="Pfam" id="PF00514">
    <property type="entry name" value="Arm"/>
    <property type="match status" value="1"/>
</dbReference>
<dbReference type="SUPFAM" id="SSF48371">
    <property type="entry name" value="ARM repeat"/>
    <property type="match status" value="1"/>
</dbReference>
<dbReference type="InterPro" id="IPR000717">
    <property type="entry name" value="PCI_dom"/>
</dbReference>
<organism evidence="13 14">
    <name type="scientific">Durusdinium trenchii</name>
    <dbReference type="NCBI Taxonomy" id="1381693"/>
    <lineage>
        <taxon>Eukaryota</taxon>
        <taxon>Sar</taxon>
        <taxon>Alveolata</taxon>
        <taxon>Dinophyceae</taxon>
        <taxon>Suessiales</taxon>
        <taxon>Symbiodiniaceae</taxon>
        <taxon>Durusdinium</taxon>
    </lineage>
</organism>
<evidence type="ECO:0000256" key="9">
    <source>
        <dbReference type="ARBA" id="ARBA00023242"/>
    </source>
</evidence>
<dbReference type="PANTHER" id="PTHR10855:SF2">
    <property type="entry name" value="COP9 SIGNALOSOME COMPLEX SUBUNIT 4"/>
    <property type="match status" value="1"/>
</dbReference>
<dbReference type="Gene3D" id="1.20.58.360">
    <property type="entry name" value="Shigella T3SS effector IpaH defines"/>
    <property type="match status" value="1"/>
</dbReference>
<evidence type="ECO:0000313" key="14">
    <source>
        <dbReference type="Proteomes" id="UP001642464"/>
    </source>
</evidence>
<sequence length="1274" mass="141647">PGSAWASSVRSVTTATESSVSSSSSLSQFLSGIGARLSRPSGSRASVNSGTSPVARGFEELQTPGRDSERPSRQGKGSRLDGGSPRSASGKTKRRLKKLRNRLGRTRQVSRFAREMRSGDHRTRLNGVRSLHGMLRKRPKDRVFAKVCDNVELRQALLQLLESESHELLLEGLEVLKILTLESVSRSRVLLAVGFVPPLVRLIEQSLEAEVRLNALRVVANMTSLSLRDHLLELGVFPVLLDIMTDAANTGTTLLDLATWTMSRLCHGKPAVRFDLVREALPVLRDLVRVEGDTGLLADACWALSYITGGHESVLDPFLAVDQLLASVMELLGHTDAKVCMPAMRTVGHVLTGNDVQAQQCLDLGAVDRFAEILRRDDADLRKYGYWCVSNIAAGTVEQMQALLDHPTLMQELLGAFPRETGDIQREMIFVLANLAAGGTDAQLARLQALQVIPVFVSVLEAHTQDELLHLMSTVREAMTALDFILRGNELNREDAMAHIPAPLIERYATWLLDTPTRRRAINVLETLHAFDPERFPNTLSINPQSMDLDEMPYSFKTLNEALAFWIDLAKDPEPPQVERLEPLISADNLRGCLVFFSKLRTCKEATHEDKNVRVGLARRVLDVVRLILDDPHAREEVIVRMVTSADACGDKATQSLNAMTLASKISHARGDRKALKRLGLGVYRLQIVHEMANDFLQRNCSASADDVEIMLKFEIELREDLDLPVSAVDMLYPSLARIPANELEKVRVRAKAVSADEFEAWLATWEEWERQMRLEFSESDEMTWDRLPHAVQRKSLRRVSLVGFSGNKIGDPITFAAAPREGDDAELRKQPIFSLAEFKRQWVPTGMSFFNAPLSIDQDDAAEEERPTAWERGRMEARLGALVQSAGNDPKELVQELQPVLEEIKAAGKLDALCGVVDFFASDAVPQVAARAALLTVAELIKTMEHDGKAVQLVGAHFVKAIESRRAGFEDADAIVREALGTALAEAEDFVEAARVLSAINLDNGRYTDAQKAEQYVRITELFLEEDETIEAERFVNRASQFVHTCEDPLVQVRHKVSYARILDSKRKFLDAAHRYYQLSTESMQVDGKAVAEEDLLHLLTKAVTCALLASAGPQRTRMLNLLYKDERARNFATHWPILEKMCMERLLSRAEVSAFAETLEDHQKAILADGSTVLERAVVEHNLLAASKIYLNTTFAELGNLLDIDASRAEQIATRMIKEKRMRGSIDQVDATLDFEASRDALLAFDASIQDFCVAVNAAVDDIEKINLGFAT</sequence>
<evidence type="ECO:0000256" key="2">
    <source>
        <dbReference type="ARBA" id="ARBA00004496"/>
    </source>
</evidence>
<evidence type="ECO:0000259" key="12">
    <source>
        <dbReference type="PROSITE" id="PS52053"/>
    </source>
</evidence>
<feature type="compositionally biased region" description="Polar residues" evidence="10">
    <location>
        <begin position="40"/>
        <end position="52"/>
    </location>
</feature>
<dbReference type="InterPro" id="IPR029487">
    <property type="entry name" value="NEL_dom"/>
</dbReference>
<evidence type="ECO:0000256" key="1">
    <source>
        <dbReference type="ARBA" id="ARBA00004123"/>
    </source>
</evidence>
<dbReference type="Gene3D" id="1.10.10.10">
    <property type="entry name" value="Winged helix-like DNA-binding domain superfamily/Winged helix DNA-binding domain"/>
    <property type="match status" value="1"/>
</dbReference>
<dbReference type="PROSITE" id="PS52053">
    <property type="entry name" value="NEL"/>
    <property type="match status" value="1"/>
</dbReference>
<feature type="compositionally biased region" description="Low complexity" evidence="10">
    <location>
        <begin position="1"/>
        <end position="27"/>
    </location>
</feature>
<comment type="similarity">
    <text evidence="3">Belongs to the CSN4 family.</text>
</comment>
<dbReference type="InterPro" id="IPR000225">
    <property type="entry name" value="Armadillo"/>
</dbReference>
<dbReference type="Gene3D" id="1.25.10.10">
    <property type="entry name" value="Leucine-rich Repeat Variant"/>
    <property type="match status" value="1"/>
</dbReference>
<feature type="non-terminal residue" evidence="13">
    <location>
        <position position="1"/>
    </location>
</feature>
<proteinExistence type="inferred from homology"/>
<evidence type="ECO:0000256" key="3">
    <source>
        <dbReference type="ARBA" id="ARBA00010417"/>
    </source>
</evidence>
<evidence type="ECO:0000256" key="5">
    <source>
        <dbReference type="ARBA" id="ARBA00022490"/>
    </source>
</evidence>
<keyword evidence="9" id="KW-0539">Nucleus</keyword>
<gene>
    <name evidence="13" type="ORF">SCF082_LOCUS11076</name>
</gene>
<dbReference type="PANTHER" id="PTHR10855">
    <property type="entry name" value="26S PROTEASOME NON-ATPASE REGULATORY SUBUNIT 12/COP9 SIGNALOSOME COMPLEX SUBUNIT 4"/>
    <property type="match status" value="1"/>
</dbReference>
<dbReference type="SUPFAM" id="SSF46785">
    <property type="entry name" value="Winged helix' DNA-binding domain"/>
    <property type="match status" value="1"/>
</dbReference>
<evidence type="ECO:0000256" key="8">
    <source>
        <dbReference type="ARBA" id="ARBA00022917"/>
    </source>
</evidence>
<dbReference type="InterPro" id="IPR016024">
    <property type="entry name" value="ARM-type_fold"/>
</dbReference>
<accession>A0ABP0JAF7</accession>
<feature type="compositionally biased region" description="Basic residues" evidence="10">
    <location>
        <begin position="91"/>
        <end position="101"/>
    </location>
</feature>
<dbReference type="InterPro" id="IPR036390">
    <property type="entry name" value="WH_DNA-bd_sf"/>
</dbReference>
<keyword evidence="8" id="KW-0648">Protein biosynthesis</keyword>
<dbReference type="EMBL" id="CAXAMM010006532">
    <property type="protein sequence ID" value="CAK9011385.1"/>
    <property type="molecule type" value="Genomic_DNA"/>
</dbReference>
<keyword evidence="6" id="KW-0396">Initiation factor</keyword>
<protein>
    <recommendedName>
        <fullName evidence="4">COP9 signalosome complex subunit 4</fullName>
    </recommendedName>
</protein>
<feature type="region of interest" description="Disordered" evidence="10">
    <location>
        <begin position="1"/>
        <end position="101"/>
    </location>
</feature>
<evidence type="ECO:0000313" key="13">
    <source>
        <dbReference type="EMBL" id="CAK9011385.1"/>
    </source>
</evidence>
<comment type="caution">
    <text evidence="13">The sequence shown here is derived from an EMBL/GenBank/DDBJ whole genome shotgun (WGS) entry which is preliminary data.</text>
</comment>
<feature type="domain" description="PCI" evidence="11">
    <location>
        <begin position="1073"/>
        <end position="1242"/>
    </location>
</feature>
<dbReference type="PROSITE" id="PS50250">
    <property type="entry name" value="PCI"/>
    <property type="match status" value="1"/>
</dbReference>
<reference evidence="13 14" key="1">
    <citation type="submission" date="2024-02" db="EMBL/GenBank/DDBJ databases">
        <authorList>
            <person name="Chen Y."/>
            <person name="Shah S."/>
            <person name="Dougan E. K."/>
            <person name="Thang M."/>
            <person name="Chan C."/>
        </authorList>
    </citation>
    <scope>NUCLEOTIDE SEQUENCE [LARGE SCALE GENOMIC DNA]</scope>
</reference>
<evidence type="ECO:0000256" key="7">
    <source>
        <dbReference type="ARBA" id="ARBA00022790"/>
    </source>
</evidence>
<keyword evidence="5" id="KW-0963">Cytoplasm</keyword>
<dbReference type="SMART" id="SM00185">
    <property type="entry name" value="ARM"/>
    <property type="match status" value="3"/>
</dbReference>
<dbReference type="SMART" id="SM00088">
    <property type="entry name" value="PINT"/>
    <property type="match status" value="1"/>
</dbReference>
<dbReference type="InterPro" id="IPR040134">
    <property type="entry name" value="PSMD12/CSN4"/>
</dbReference>
<evidence type="ECO:0000256" key="10">
    <source>
        <dbReference type="SAM" id="MobiDB-lite"/>
    </source>
</evidence>